<dbReference type="Pfam" id="PF01051">
    <property type="entry name" value="Rep3_N"/>
    <property type="match status" value="1"/>
</dbReference>
<gene>
    <name evidence="3" type="ORF">SAMN03097721_02628</name>
</gene>
<protein>
    <submittedName>
        <fullName evidence="3">Initiator Replication protein</fullName>
    </submittedName>
</protein>
<organism evidence="3 4">
    <name type="scientific">Staphylococcus pasteuri</name>
    <dbReference type="NCBI Taxonomy" id="45972"/>
    <lineage>
        <taxon>Bacteria</taxon>
        <taxon>Bacillati</taxon>
        <taxon>Bacillota</taxon>
        <taxon>Bacilli</taxon>
        <taxon>Bacillales</taxon>
        <taxon>Staphylococcaceae</taxon>
        <taxon>Staphylococcus</taxon>
    </lineage>
</organism>
<sequence>MTGETVVYRNEMNLVPLRKFTSTEIDIFFVFCNKLKEVDTNRINIPFSELKELSNYYTRSQDRFLKELE</sequence>
<name>A0ABY1H5M9_9STAP</name>
<evidence type="ECO:0000313" key="3">
    <source>
        <dbReference type="EMBL" id="SFZ79248.1"/>
    </source>
</evidence>
<dbReference type="Proteomes" id="UP000182665">
    <property type="component" value="Unassembled WGS sequence"/>
</dbReference>
<comment type="caution">
    <text evidence="3">The sequence shown here is derived from an EMBL/GenBank/DDBJ whole genome shotgun (WGS) entry which is preliminary data.</text>
</comment>
<dbReference type="InterPro" id="IPR000525">
    <property type="entry name" value="Initiator_Rep_WH1"/>
</dbReference>
<evidence type="ECO:0000259" key="2">
    <source>
        <dbReference type="Pfam" id="PF01051"/>
    </source>
</evidence>
<reference evidence="3 4" key="1">
    <citation type="submission" date="2016-11" db="EMBL/GenBank/DDBJ databases">
        <authorList>
            <person name="Varghese N."/>
            <person name="Submissions S."/>
        </authorList>
    </citation>
    <scope>NUCLEOTIDE SEQUENCE [LARGE SCALE GENOMIC DNA]</scope>
    <source>
        <strain evidence="3 4">NFIX07</strain>
    </source>
</reference>
<keyword evidence="4" id="KW-1185">Reference proteome</keyword>
<evidence type="ECO:0000256" key="1">
    <source>
        <dbReference type="ARBA" id="ARBA00038283"/>
    </source>
</evidence>
<accession>A0ABY1H5M9</accession>
<evidence type="ECO:0000313" key="4">
    <source>
        <dbReference type="Proteomes" id="UP000182665"/>
    </source>
</evidence>
<proteinExistence type="inferred from homology"/>
<feature type="domain" description="Initiator Rep protein WH1" evidence="2">
    <location>
        <begin position="5"/>
        <end position="64"/>
    </location>
</feature>
<comment type="similarity">
    <text evidence="1">Belongs to the initiator RepB protein family.</text>
</comment>
<dbReference type="EMBL" id="FPKT01000018">
    <property type="protein sequence ID" value="SFZ79248.1"/>
    <property type="molecule type" value="Genomic_DNA"/>
</dbReference>